<name>M1MZQ7_9CORY</name>
<evidence type="ECO:0000256" key="1">
    <source>
        <dbReference type="SAM" id="MobiDB-lite"/>
    </source>
</evidence>
<dbReference type="AlphaFoldDB" id="M1MZQ7"/>
<feature type="region of interest" description="Disordered" evidence="1">
    <location>
        <begin position="98"/>
        <end position="120"/>
    </location>
</feature>
<dbReference type="HOGENOM" id="CLU_132888_0_1_11"/>
<dbReference type="Pfam" id="PF14542">
    <property type="entry name" value="Acetyltransf_CG"/>
    <property type="match status" value="1"/>
</dbReference>
<dbReference type="InterPro" id="IPR031165">
    <property type="entry name" value="GNAT_YJDJ"/>
</dbReference>
<reference evidence="3 4" key="1">
    <citation type="journal article" date="2012" name="Stand. Genomic Sci.">
        <title>Genome sequence of the halotolerant bacterium Corynebacterium halotolerans type strain YIM 70093(T) (= DSM 44683(T)).</title>
        <authorList>
            <person name="Ruckert C."/>
            <person name="Albersmeier A."/>
            <person name="Al-Dilaimi A."/>
            <person name="Niehaus K."/>
            <person name="Szczepanowski R."/>
            <person name="Kalinowski J."/>
        </authorList>
    </citation>
    <scope>NUCLEOTIDE SEQUENCE [LARGE SCALE GENOMIC DNA]</scope>
    <source>
        <strain evidence="3">YIM 70093</strain>
    </source>
</reference>
<dbReference type="OrthoDB" id="5405911at2"/>
<evidence type="ECO:0000313" key="4">
    <source>
        <dbReference type="Proteomes" id="UP000011723"/>
    </source>
</evidence>
<dbReference type="Proteomes" id="UP000011723">
    <property type="component" value="Chromosome"/>
</dbReference>
<sequence>MQDKLGNTVDVHLDRGNHQYVICYPSEAATTVAGLADFQDRDGTEGPERIFFHTEVGEEYGGRGLASLLIRQALLDTTSEGRRIVAVCPFVRSHLEKKGHNGAWREPTPDELAEFDEDER</sequence>
<proteinExistence type="predicted"/>
<dbReference type="EMBL" id="CP003697">
    <property type="protein sequence ID" value="AGF73199.1"/>
    <property type="molecule type" value="Genomic_DNA"/>
</dbReference>
<dbReference type="eggNOG" id="COG2388">
    <property type="taxonomic scope" value="Bacteria"/>
</dbReference>
<keyword evidence="4" id="KW-1185">Reference proteome</keyword>
<accession>M1MZQ7</accession>
<dbReference type="SUPFAM" id="SSF55729">
    <property type="entry name" value="Acyl-CoA N-acyltransferases (Nat)"/>
    <property type="match status" value="1"/>
</dbReference>
<evidence type="ECO:0000313" key="3">
    <source>
        <dbReference type="EMBL" id="AGF73199.1"/>
    </source>
</evidence>
<dbReference type="STRING" id="1121362.A605_10995"/>
<dbReference type="KEGG" id="chn:A605_10995"/>
<dbReference type="RefSeq" id="WP_015401615.1">
    <property type="nucleotide sequence ID" value="NC_020302.1"/>
</dbReference>
<dbReference type="Gene3D" id="3.40.630.30">
    <property type="match status" value="1"/>
</dbReference>
<evidence type="ECO:0000259" key="2">
    <source>
        <dbReference type="PROSITE" id="PS51729"/>
    </source>
</evidence>
<organism evidence="3 4">
    <name type="scientific">Corynebacterium halotolerans YIM 70093 = DSM 44683</name>
    <dbReference type="NCBI Taxonomy" id="1121362"/>
    <lineage>
        <taxon>Bacteria</taxon>
        <taxon>Bacillati</taxon>
        <taxon>Actinomycetota</taxon>
        <taxon>Actinomycetes</taxon>
        <taxon>Mycobacteriales</taxon>
        <taxon>Corynebacteriaceae</taxon>
        <taxon>Corynebacterium</taxon>
    </lineage>
</organism>
<feature type="domain" description="N-acetyltransferase" evidence="2">
    <location>
        <begin position="12"/>
        <end position="109"/>
    </location>
</feature>
<dbReference type="PROSITE" id="PS51729">
    <property type="entry name" value="GNAT_YJDJ"/>
    <property type="match status" value="1"/>
</dbReference>
<gene>
    <name evidence="3" type="ORF">A605_10995</name>
</gene>
<dbReference type="InterPro" id="IPR016181">
    <property type="entry name" value="Acyl_CoA_acyltransferase"/>
</dbReference>
<feature type="compositionally biased region" description="Acidic residues" evidence="1">
    <location>
        <begin position="109"/>
        <end position="120"/>
    </location>
</feature>
<protein>
    <recommendedName>
        <fullName evidence="2">N-acetyltransferase domain-containing protein</fullName>
    </recommendedName>
</protein>
<dbReference type="PATRIC" id="fig|1121362.3.peg.2230"/>